<dbReference type="EMBL" id="CP047656">
    <property type="protein sequence ID" value="QHJ13695.1"/>
    <property type="molecule type" value="Genomic_DNA"/>
</dbReference>
<dbReference type="Gene3D" id="3.20.20.410">
    <property type="entry name" value="Protein of unknown function UPF0759"/>
    <property type="match status" value="1"/>
</dbReference>
<dbReference type="PANTHER" id="PTHR30348:SF9">
    <property type="entry name" value="UPF0759 PROTEIN YECE"/>
    <property type="match status" value="1"/>
</dbReference>
<dbReference type="SUPFAM" id="SSF117396">
    <property type="entry name" value="TM1631-like"/>
    <property type="match status" value="1"/>
</dbReference>
<evidence type="ECO:0000313" key="1">
    <source>
        <dbReference type="EMBL" id="QHJ13695.1"/>
    </source>
</evidence>
<proteinExistence type="predicted"/>
<evidence type="ECO:0000313" key="2">
    <source>
        <dbReference type="Proteomes" id="UP000464524"/>
    </source>
</evidence>
<reference evidence="1 2" key="1">
    <citation type="submission" date="2019-12" db="EMBL/GenBank/DDBJ databases">
        <title>Genome sequencing and assembly of endphytes of Porphyra tenera.</title>
        <authorList>
            <person name="Park J.M."/>
            <person name="Shin R."/>
            <person name="Jo S.H."/>
        </authorList>
    </citation>
    <scope>NUCLEOTIDE SEQUENCE [LARGE SCALE GENOMIC DNA]</scope>
    <source>
        <strain evidence="1 2">GPM4</strain>
    </source>
</reference>
<dbReference type="InterPro" id="IPR002763">
    <property type="entry name" value="DUF72"/>
</dbReference>
<dbReference type="InterPro" id="IPR036520">
    <property type="entry name" value="UPF0759_sf"/>
</dbReference>
<dbReference type="OrthoDB" id="9780310at2"/>
<gene>
    <name evidence="1" type="ORF">FX988_03966</name>
</gene>
<protein>
    <recommendedName>
        <fullName evidence="3">DUF72 domain-containing protein</fullName>
    </recommendedName>
</protein>
<dbReference type="Pfam" id="PF01904">
    <property type="entry name" value="DUF72"/>
    <property type="match status" value="1"/>
</dbReference>
<sequence length="296" mass="33567">MSRVNIGCPIWTHDTWFNSIYPPKSNKVSALQSYSGLFNSVECNSSFYHLPNLDTLKKWRESVPDDFKFILKLPRDISHSGQLNACLDEVKNTIATLKWLGSTLGGVMLQLPKQFTPRHLNQLSILLEAIPSDLPISVEVRHLAFFQKGDEEKALNQLLMTHKANRVIMDTRALFACEATQYTGSEQALILDVQRKKPRVPTNVIATGNAPVVRFVGHQDIKKSSAFYQPWIRKIKQWCDEGKSPSIFFHMPDNKDAPWLAAAFIQDYNLTYPQSPLPELVLSAGQNSHQQISIFD</sequence>
<dbReference type="Proteomes" id="UP000464524">
    <property type="component" value="Chromosome"/>
</dbReference>
<name>A0A857JNP1_9ALTE</name>
<evidence type="ECO:0008006" key="3">
    <source>
        <dbReference type="Google" id="ProtNLM"/>
    </source>
</evidence>
<keyword evidence="2" id="KW-1185">Reference proteome</keyword>
<dbReference type="PANTHER" id="PTHR30348">
    <property type="entry name" value="UNCHARACTERIZED PROTEIN YECE"/>
    <property type="match status" value="1"/>
</dbReference>
<dbReference type="RefSeq" id="WP_160181773.1">
    <property type="nucleotide sequence ID" value="NZ_CP047656.1"/>
</dbReference>
<dbReference type="AlphaFoldDB" id="A0A857JNP1"/>
<organism evidence="1 2">
    <name type="scientific">Paraglaciecola mesophila</name>
    <dbReference type="NCBI Taxonomy" id="197222"/>
    <lineage>
        <taxon>Bacteria</taxon>
        <taxon>Pseudomonadati</taxon>
        <taxon>Pseudomonadota</taxon>
        <taxon>Gammaproteobacteria</taxon>
        <taxon>Alteromonadales</taxon>
        <taxon>Alteromonadaceae</taxon>
        <taxon>Paraglaciecola</taxon>
    </lineage>
</organism>
<accession>A0A857JNP1</accession>
<dbReference type="KEGG" id="pmes:FX988_03966"/>